<evidence type="ECO:0000259" key="2">
    <source>
        <dbReference type="Pfam" id="PF24351"/>
    </source>
</evidence>
<evidence type="ECO:0000313" key="3">
    <source>
        <dbReference type="EMBL" id="MFD1632665.1"/>
    </source>
</evidence>
<feature type="region of interest" description="Disordered" evidence="1">
    <location>
        <begin position="1"/>
        <end position="28"/>
    </location>
</feature>
<name>A0ABD6CWJ1_9EURY</name>
<keyword evidence="4" id="KW-1185">Reference proteome</keyword>
<organism evidence="3 4">
    <name type="scientific">Haloplanus ruber</name>
    <dbReference type="NCBI Taxonomy" id="869892"/>
    <lineage>
        <taxon>Archaea</taxon>
        <taxon>Methanobacteriati</taxon>
        <taxon>Methanobacteriota</taxon>
        <taxon>Stenosarchaea group</taxon>
        <taxon>Halobacteria</taxon>
        <taxon>Halobacteriales</taxon>
        <taxon>Haloferacaceae</taxon>
        <taxon>Haloplanus</taxon>
    </lineage>
</organism>
<proteinExistence type="predicted"/>
<dbReference type="EMBL" id="JBHUDL010000004">
    <property type="protein sequence ID" value="MFD1632665.1"/>
    <property type="molecule type" value="Genomic_DNA"/>
</dbReference>
<protein>
    <recommendedName>
        <fullName evidence="2">DUF7511 domain-containing protein</fullName>
    </recommendedName>
</protein>
<comment type="caution">
    <text evidence="3">The sequence shown here is derived from an EMBL/GenBank/DDBJ whole genome shotgun (WGS) entry which is preliminary data.</text>
</comment>
<dbReference type="AlphaFoldDB" id="A0ABD6CWJ1"/>
<dbReference type="Proteomes" id="UP001597075">
    <property type="component" value="Unassembled WGS sequence"/>
</dbReference>
<gene>
    <name evidence="3" type="ORF">ACFSBJ_02725</name>
</gene>
<sequence>MSTTHTSSGDRAVSSADEDDRPAVVDSPALDRWPTFTLDHTVEAVGSDGSRCTIHPSNVPEDRRLTAWITATDDAFVTLDEIR</sequence>
<evidence type="ECO:0000313" key="4">
    <source>
        <dbReference type="Proteomes" id="UP001597075"/>
    </source>
</evidence>
<dbReference type="RefSeq" id="WP_256406041.1">
    <property type="nucleotide sequence ID" value="NZ_CP187151.1"/>
</dbReference>
<evidence type="ECO:0000256" key="1">
    <source>
        <dbReference type="SAM" id="MobiDB-lite"/>
    </source>
</evidence>
<dbReference type="InterPro" id="IPR055933">
    <property type="entry name" value="DUF7511"/>
</dbReference>
<dbReference type="Pfam" id="PF24351">
    <property type="entry name" value="DUF7511"/>
    <property type="match status" value="1"/>
</dbReference>
<accession>A0ABD6CWJ1</accession>
<reference evidence="3 4" key="1">
    <citation type="journal article" date="2019" name="Int. J. Syst. Evol. Microbiol.">
        <title>The Global Catalogue of Microorganisms (GCM) 10K type strain sequencing project: providing services to taxonomists for standard genome sequencing and annotation.</title>
        <authorList>
            <consortium name="The Broad Institute Genomics Platform"/>
            <consortium name="The Broad Institute Genome Sequencing Center for Infectious Disease"/>
            <person name="Wu L."/>
            <person name="Ma J."/>
        </authorList>
    </citation>
    <scope>NUCLEOTIDE SEQUENCE [LARGE SCALE GENOMIC DNA]</scope>
    <source>
        <strain evidence="3 4">CGMCC 1.10594</strain>
    </source>
</reference>
<feature type="domain" description="DUF7511" evidence="2">
    <location>
        <begin position="38"/>
        <end position="83"/>
    </location>
</feature>